<evidence type="ECO:0000259" key="4">
    <source>
        <dbReference type="PROSITE" id="PS01124"/>
    </source>
</evidence>
<gene>
    <name evidence="5" type="ORF">G6321_00035670</name>
</gene>
<evidence type="ECO:0000313" key="6">
    <source>
        <dbReference type="Proteomes" id="UP000564836"/>
    </source>
</evidence>
<name>A0A9X9YJL3_9BRAD</name>
<dbReference type="Gene3D" id="1.10.10.60">
    <property type="entry name" value="Homeodomain-like"/>
    <property type="match status" value="1"/>
</dbReference>
<evidence type="ECO:0000313" key="5">
    <source>
        <dbReference type="EMBL" id="UGX91118.1"/>
    </source>
</evidence>
<protein>
    <submittedName>
        <fullName evidence="5">AraC family transcriptional regulator</fullName>
    </submittedName>
</protein>
<dbReference type="AlphaFoldDB" id="A0A9X9YJL3"/>
<reference evidence="5 6" key="1">
    <citation type="journal article" date="2017" name="Syst. Appl. Microbiol.">
        <title>Soybeans inoculated with root zone soils of Canadian native legumes harbour diverse and novel Bradyrhizobium spp. that possess agricultural potential.</title>
        <authorList>
            <person name="Bromfield E.S.P."/>
            <person name="Cloutier S."/>
            <person name="Tambong J.T."/>
            <person name="Tran Thi T.V."/>
        </authorList>
    </citation>
    <scope>NUCLEOTIDE SEQUENCE [LARGE SCALE GENOMIC DNA]</scope>
    <source>
        <strain evidence="5 6">323S2</strain>
    </source>
</reference>
<keyword evidence="3" id="KW-0804">Transcription</keyword>
<dbReference type="PANTHER" id="PTHR46796">
    <property type="entry name" value="HTH-TYPE TRANSCRIPTIONAL ACTIVATOR RHAS-RELATED"/>
    <property type="match status" value="1"/>
</dbReference>
<accession>A0A9X9YJL3</accession>
<keyword evidence="1" id="KW-0805">Transcription regulation</keyword>
<dbReference type="GO" id="GO:0003700">
    <property type="term" value="F:DNA-binding transcription factor activity"/>
    <property type="evidence" value="ECO:0007669"/>
    <property type="project" value="InterPro"/>
</dbReference>
<dbReference type="Proteomes" id="UP000564836">
    <property type="component" value="Chromosome"/>
</dbReference>
<sequence>MSFARLLEHGFAGTACGAQRSPRQIGQQLKKPLIFEAACFGEGGRGAALASLCKTLCANLDIVGPAFMRGSVARRVEDLIISLILRSLPHNYTEEFERDETSAPYFVKRVERHIAQNAGTALNFADLVAASGVSDRTLHYGFRKYRNTTPMASLKSVRLELARRALLEPVLWT</sequence>
<proteinExistence type="predicted"/>
<organism evidence="5 6">
    <name type="scientific">Bradyrhizobium barranii subsp. barranii</name>
    <dbReference type="NCBI Taxonomy" id="2823807"/>
    <lineage>
        <taxon>Bacteria</taxon>
        <taxon>Pseudomonadati</taxon>
        <taxon>Pseudomonadota</taxon>
        <taxon>Alphaproteobacteria</taxon>
        <taxon>Hyphomicrobiales</taxon>
        <taxon>Nitrobacteraceae</taxon>
        <taxon>Bradyrhizobium</taxon>
        <taxon>Bradyrhizobium barranii</taxon>
    </lineage>
</organism>
<reference evidence="5 6" key="2">
    <citation type="journal article" date="2022" name="Int. J. Syst. Evol. Microbiol.">
        <title>Strains of Bradyrhizobium barranii sp. nov. associated with legumes native to Canada are symbionts of soybeans and belong to different subspecies (subsp. barranii subsp. nov. and subsp. apii subsp. nov.) and symbiovars (sv. glycinearum and sv. septentrionale).</title>
        <authorList>
            <person name="Bromfield E.S.P."/>
            <person name="Cloutier S."/>
            <person name="Wasai-Hara S."/>
            <person name="Minamisawa K."/>
        </authorList>
    </citation>
    <scope>NUCLEOTIDE SEQUENCE [LARGE SCALE GENOMIC DNA]</scope>
    <source>
        <strain evidence="5 6">323S2</strain>
    </source>
</reference>
<dbReference type="EMBL" id="CP088280">
    <property type="protein sequence ID" value="UGX91118.1"/>
    <property type="molecule type" value="Genomic_DNA"/>
</dbReference>
<feature type="domain" description="HTH araC/xylS-type" evidence="4">
    <location>
        <begin position="108"/>
        <end position="173"/>
    </location>
</feature>
<dbReference type="GO" id="GO:0043565">
    <property type="term" value="F:sequence-specific DNA binding"/>
    <property type="evidence" value="ECO:0007669"/>
    <property type="project" value="InterPro"/>
</dbReference>
<keyword evidence="2" id="KW-0238">DNA-binding</keyword>
<evidence type="ECO:0000256" key="1">
    <source>
        <dbReference type="ARBA" id="ARBA00023015"/>
    </source>
</evidence>
<dbReference type="PROSITE" id="PS01124">
    <property type="entry name" value="HTH_ARAC_FAMILY_2"/>
    <property type="match status" value="1"/>
</dbReference>
<evidence type="ECO:0000256" key="3">
    <source>
        <dbReference type="ARBA" id="ARBA00023163"/>
    </source>
</evidence>
<dbReference type="InterPro" id="IPR018060">
    <property type="entry name" value="HTH_AraC"/>
</dbReference>
<dbReference type="InterPro" id="IPR050204">
    <property type="entry name" value="AraC_XylS_family_regulators"/>
</dbReference>
<dbReference type="PANTHER" id="PTHR46796:SF6">
    <property type="entry name" value="ARAC SUBFAMILY"/>
    <property type="match status" value="1"/>
</dbReference>
<evidence type="ECO:0000256" key="2">
    <source>
        <dbReference type="ARBA" id="ARBA00023125"/>
    </source>
</evidence>